<proteinExistence type="predicted"/>
<organism evidence="2">
    <name type="scientific">marine metagenome</name>
    <dbReference type="NCBI Taxonomy" id="408172"/>
    <lineage>
        <taxon>unclassified sequences</taxon>
        <taxon>metagenomes</taxon>
        <taxon>ecological metagenomes</taxon>
    </lineage>
</organism>
<name>A0A383C883_9ZZZZ</name>
<keyword evidence="1" id="KW-1133">Transmembrane helix</keyword>
<reference evidence="2" key="1">
    <citation type="submission" date="2018-05" db="EMBL/GenBank/DDBJ databases">
        <authorList>
            <person name="Lanie J.A."/>
            <person name="Ng W.-L."/>
            <person name="Kazmierczak K.M."/>
            <person name="Andrzejewski T.M."/>
            <person name="Davidsen T.M."/>
            <person name="Wayne K.J."/>
            <person name="Tettelin H."/>
            <person name="Glass J.I."/>
            <person name="Rusch D."/>
            <person name="Podicherti R."/>
            <person name="Tsui H.-C.T."/>
            <person name="Winkler M.E."/>
        </authorList>
    </citation>
    <scope>NUCLEOTIDE SEQUENCE</scope>
</reference>
<sequence length="71" mass="8309">MELSPFMIFVMVLSFLGISYFMGMLVHSSLMYEDKNNMKKDSMKAWVLCMVVGTGITGWMFYYGYYVNFGR</sequence>
<protein>
    <submittedName>
        <fullName evidence="2">Uncharacterized protein</fullName>
    </submittedName>
</protein>
<keyword evidence="1" id="KW-0812">Transmembrane</keyword>
<gene>
    <name evidence="2" type="ORF">METZ01_LOCUS481104</name>
</gene>
<feature type="transmembrane region" description="Helical" evidence="1">
    <location>
        <begin position="6"/>
        <end position="25"/>
    </location>
</feature>
<dbReference type="AlphaFoldDB" id="A0A383C883"/>
<evidence type="ECO:0000313" key="2">
    <source>
        <dbReference type="EMBL" id="SVE28250.1"/>
    </source>
</evidence>
<accession>A0A383C883</accession>
<keyword evidence="1" id="KW-0472">Membrane</keyword>
<evidence type="ECO:0000256" key="1">
    <source>
        <dbReference type="SAM" id="Phobius"/>
    </source>
</evidence>
<feature type="transmembrane region" description="Helical" evidence="1">
    <location>
        <begin position="45"/>
        <end position="65"/>
    </location>
</feature>
<dbReference type="EMBL" id="UINC01206569">
    <property type="protein sequence ID" value="SVE28250.1"/>
    <property type="molecule type" value="Genomic_DNA"/>
</dbReference>